<gene>
    <name evidence="1" type="ordered locus">TCELL_0734</name>
</gene>
<dbReference type="Proteomes" id="UP000005270">
    <property type="component" value="Chromosome"/>
</dbReference>
<evidence type="ECO:0000313" key="2">
    <source>
        <dbReference type="Proteomes" id="UP000005270"/>
    </source>
</evidence>
<dbReference type="RefSeq" id="WP_014737408.1">
    <property type="nucleotide sequence ID" value="NC_017954.1"/>
</dbReference>
<dbReference type="EMBL" id="CP003531">
    <property type="protein sequence ID" value="AFK51158.1"/>
    <property type="molecule type" value="Genomic_DNA"/>
</dbReference>
<dbReference type="InParanoid" id="I3TEH0"/>
<keyword evidence="2" id="KW-1185">Reference proteome</keyword>
<dbReference type="KEGG" id="thg:TCELL_0734"/>
<name>I3TEH0_THEC1</name>
<sequence>MPELNVLLDQAVKVLNRVREQIESNVLSRSKELDARKVSLAAGISKSVGEMADFLETLKNRLSNAKLGERGTVAVGENTYLTLDGNVFTISKLRPIRRMVSFNPDSSTLVVKSGDNLVEIQPGGITVKTRAGVFKFNPADLEDYENRFDELKAASKVIQNSVSDCVGIIGQKIR</sequence>
<dbReference type="eggNOG" id="arCOG07462">
    <property type="taxonomic scope" value="Archaea"/>
</dbReference>
<dbReference type="STRING" id="1184251.TCELL_0734"/>
<organism evidence="1 2">
    <name type="scientific">Thermogladius calderae (strain DSM 22663 / VKM B-2946 / 1633)</name>
    <dbReference type="NCBI Taxonomy" id="1184251"/>
    <lineage>
        <taxon>Archaea</taxon>
        <taxon>Thermoproteota</taxon>
        <taxon>Thermoprotei</taxon>
        <taxon>Desulfurococcales</taxon>
        <taxon>Desulfurococcaceae</taxon>
        <taxon>Thermogladius</taxon>
    </lineage>
</organism>
<protein>
    <submittedName>
        <fullName evidence="1">Uncharacterized protein</fullName>
    </submittedName>
</protein>
<dbReference type="GeneID" id="13013049"/>
<evidence type="ECO:0000313" key="1">
    <source>
        <dbReference type="EMBL" id="AFK51158.1"/>
    </source>
</evidence>
<accession>I3TEH0</accession>
<dbReference type="AlphaFoldDB" id="I3TEH0"/>
<proteinExistence type="predicted"/>
<dbReference type="HOGENOM" id="CLU_1536737_0_0_2"/>
<reference evidence="1 2" key="1">
    <citation type="journal article" date="2012" name="J. Bacteriol.">
        <title>Complete genome sequence of the hyperthermophilic cellulolytic Crenarchaeon 'Thermogladius cellulolyticus' 1633.</title>
        <authorList>
            <person name="Mardanov A.V."/>
            <person name="Kochetkova T.V."/>
            <person name="Beletsky A.V."/>
            <person name="Bonch-Osmolovskaya E.A."/>
            <person name="Ravin N.V."/>
            <person name="Skryabin K.G."/>
        </authorList>
    </citation>
    <scope>NUCLEOTIDE SEQUENCE [LARGE SCALE GENOMIC DNA]</scope>
    <source>
        <strain evidence="2">DSM 22663 / VKM B-2946 / 1633</strain>
    </source>
</reference>